<dbReference type="EMBL" id="MFUC01000019">
    <property type="protein sequence ID" value="OGI71850.1"/>
    <property type="molecule type" value="Genomic_DNA"/>
</dbReference>
<dbReference type="Proteomes" id="UP000179686">
    <property type="component" value="Unassembled WGS sequence"/>
</dbReference>
<sequence>MQDEDKNNIQSDKLEEAYKQTIYAGGTSSSQNSNLFDEKQKISKLVADIDQVLDSKKSDVEKRLGDLKILKTEIEAGLDELKSLEAKKTTLQNELAKIDKIEADEKQIETEVASF</sequence>
<reference evidence="2 3" key="1">
    <citation type="journal article" date="2016" name="Nat. Commun.">
        <title>Thousands of microbial genomes shed light on interconnected biogeochemical processes in an aquifer system.</title>
        <authorList>
            <person name="Anantharaman K."/>
            <person name="Brown C.T."/>
            <person name="Hug L.A."/>
            <person name="Sharon I."/>
            <person name="Castelle C.J."/>
            <person name="Probst A.J."/>
            <person name="Thomas B.C."/>
            <person name="Singh A."/>
            <person name="Wilkins M.J."/>
            <person name="Karaoz U."/>
            <person name="Brodie E.L."/>
            <person name="Williams K.H."/>
            <person name="Hubbard S.S."/>
            <person name="Banfield J.F."/>
        </authorList>
    </citation>
    <scope>NUCLEOTIDE SEQUENCE [LARGE SCALE GENOMIC DNA]</scope>
</reference>
<keyword evidence="1" id="KW-0175">Coiled coil</keyword>
<accession>A0A1F6VQC2</accession>
<name>A0A1F6VQC2_9BACT</name>
<dbReference type="STRING" id="1801752.A3J61_00780"/>
<protein>
    <submittedName>
        <fullName evidence="2">Uncharacterized protein</fullName>
    </submittedName>
</protein>
<organism evidence="2 3">
    <name type="scientific">Candidatus Nomurabacteria bacterium RIFCSPHIGHO2_02_FULL_38_15</name>
    <dbReference type="NCBI Taxonomy" id="1801752"/>
    <lineage>
        <taxon>Bacteria</taxon>
        <taxon>Candidatus Nomuraibacteriota</taxon>
    </lineage>
</organism>
<comment type="caution">
    <text evidence="2">The sequence shown here is derived from an EMBL/GenBank/DDBJ whole genome shotgun (WGS) entry which is preliminary data.</text>
</comment>
<evidence type="ECO:0000313" key="2">
    <source>
        <dbReference type="EMBL" id="OGI71850.1"/>
    </source>
</evidence>
<evidence type="ECO:0000313" key="3">
    <source>
        <dbReference type="Proteomes" id="UP000179686"/>
    </source>
</evidence>
<evidence type="ECO:0000256" key="1">
    <source>
        <dbReference type="SAM" id="Coils"/>
    </source>
</evidence>
<proteinExistence type="predicted"/>
<dbReference type="AlphaFoldDB" id="A0A1F6VQC2"/>
<gene>
    <name evidence="2" type="ORF">A3J61_00780</name>
</gene>
<feature type="coiled-coil region" evidence="1">
    <location>
        <begin position="67"/>
        <end position="111"/>
    </location>
</feature>